<protein>
    <recommendedName>
        <fullName evidence="3">Gluconate 2-dehydrogenase subunit 3</fullName>
    </recommendedName>
</protein>
<sequence>MDRRRFLINALTLSGGVAATSVVTRLLAEDSSPLMSGPAITELKSEAFTVEQRKLVSVIAETILPRTDTPGAIDAGVPAFLENMVAEWLTDDERAVFFQGLDQLEILSQATHKTSFVDLTQGEREDLLEQLESDASDSDWYAFGNVVRDFVPQAPFICQIKELTIFGFFSSEAGAKDVLRHNPMPGRFDGELALGTDESSWSTIRLM</sequence>
<dbReference type="Pfam" id="PF13618">
    <property type="entry name" value="Gluconate_2-dh3"/>
    <property type="match status" value="1"/>
</dbReference>
<evidence type="ECO:0008006" key="3">
    <source>
        <dbReference type="Google" id="ProtNLM"/>
    </source>
</evidence>
<keyword evidence="2" id="KW-1185">Reference proteome</keyword>
<reference evidence="1 2" key="1">
    <citation type="submission" date="2017-03" db="EMBL/GenBank/DDBJ databases">
        <authorList>
            <person name="Afonso C.L."/>
            <person name="Miller P.J."/>
            <person name="Scott M.A."/>
            <person name="Spackman E."/>
            <person name="Goraichik I."/>
            <person name="Dimitrov K.M."/>
            <person name="Suarez D.L."/>
            <person name="Swayne D.E."/>
        </authorList>
    </citation>
    <scope>NUCLEOTIDE SEQUENCE [LARGE SCALE GENOMIC DNA]</scope>
    <source>
        <strain evidence="1">SB41UT1</strain>
    </source>
</reference>
<proteinExistence type="predicted"/>
<accession>A0A1X7AGJ6</accession>
<dbReference type="OrthoDB" id="6385145at2"/>
<organism evidence="1 2">
    <name type="scientific">Parendozoicomonas haliclonae</name>
    <dbReference type="NCBI Taxonomy" id="1960125"/>
    <lineage>
        <taxon>Bacteria</taxon>
        <taxon>Pseudomonadati</taxon>
        <taxon>Pseudomonadota</taxon>
        <taxon>Gammaproteobacteria</taxon>
        <taxon>Oceanospirillales</taxon>
        <taxon>Endozoicomonadaceae</taxon>
        <taxon>Parendozoicomonas</taxon>
    </lineage>
</organism>
<name>A0A1X7AGJ6_9GAMM</name>
<dbReference type="EMBL" id="FWPT01000002">
    <property type="protein sequence ID" value="SMA38998.1"/>
    <property type="molecule type" value="Genomic_DNA"/>
</dbReference>
<evidence type="ECO:0000313" key="1">
    <source>
        <dbReference type="EMBL" id="SMA38998.1"/>
    </source>
</evidence>
<dbReference type="Proteomes" id="UP000196573">
    <property type="component" value="Unassembled WGS sequence"/>
</dbReference>
<evidence type="ECO:0000313" key="2">
    <source>
        <dbReference type="Proteomes" id="UP000196573"/>
    </source>
</evidence>
<dbReference type="InterPro" id="IPR027056">
    <property type="entry name" value="Gluconate_2DH_su3"/>
</dbReference>
<gene>
    <name evidence="1" type="ORF">EHSB41UT_00957</name>
</gene>
<dbReference type="RefSeq" id="WP_087107435.1">
    <property type="nucleotide sequence ID" value="NZ_CBCSCN010000001.1"/>
</dbReference>
<dbReference type="AlphaFoldDB" id="A0A1X7AGJ6"/>